<accession>A0A6M0CLA1</accession>
<keyword evidence="2" id="KW-1185">Reference proteome</keyword>
<organism evidence="1 2">
    <name type="scientific">Spongiivirga citrea</name>
    <dbReference type="NCBI Taxonomy" id="1481457"/>
    <lineage>
        <taxon>Bacteria</taxon>
        <taxon>Pseudomonadati</taxon>
        <taxon>Bacteroidota</taxon>
        <taxon>Flavobacteriia</taxon>
        <taxon>Flavobacteriales</taxon>
        <taxon>Flavobacteriaceae</taxon>
        <taxon>Spongiivirga</taxon>
    </lineage>
</organism>
<reference evidence="1 2" key="1">
    <citation type="submission" date="2020-01" db="EMBL/GenBank/DDBJ databases">
        <title>Spongiivirga citrea KCTC 32990T.</title>
        <authorList>
            <person name="Wang G."/>
        </authorList>
    </citation>
    <scope>NUCLEOTIDE SEQUENCE [LARGE SCALE GENOMIC DNA]</scope>
    <source>
        <strain evidence="1 2">KCTC 32990</strain>
    </source>
</reference>
<dbReference type="InterPro" id="IPR006530">
    <property type="entry name" value="YD"/>
</dbReference>
<evidence type="ECO:0000313" key="1">
    <source>
        <dbReference type="EMBL" id="NER16784.1"/>
    </source>
</evidence>
<dbReference type="Proteomes" id="UP000474296">
    <property type="component" value="Unassembled WGS sequence"/>
</dbReference>
<name>A0A6M0CLA1_9FLAO</name>
<dbReference type="RefSeq" id="WP_164030288.1">
    <property type="nucleotide sequence ID" value="NZ_JAABOQ010000002.1"/>
</dbReference>
<sequence length="1391" mass="155314">MKSNQRIILSYLTFISLLPLKAQDSNKYIADIVPPSPMAYEITRFEAQQPDLYTGTASVNIPLHTIDFDGWQLPMTLNYHASGIQTNQEATEAGLGWALNATAVISRQVRGINDFQQSNNYKGHIYNTLDYNDKLLNWSSLSENEKTSISLGINGNFIDTEPDIFNYNFFGFSGSFSLSRKEVTNDVIEVIKHDVDGVEIIFNEGDPQSRGDEDFEIITPTGFKGIFRIKERSTNMSGSGDKGINLDDNGNLIDFQTIINRGNFRVVTGWYLEKIISPKGKEIYFSYNISPNQNSEHLSVTTPAFGEERLPSLLNVFSNGASFFYPGTGNKVSFSRQIHEHVYQQSITVPGEVEITFTMEDREDIKKNDLYLNQFVNIFPQQLQDVKKPKRYTNITIQGLNTASTFTKNIELGQSYFNYDKLYENSNLYSQYQYLRSRLDYIKIDDQRHNFEYAEGLNGLPRKSTLAVDHFGYYSGKDGNNALYPPINGYNLLLNSALQYSPNENRISWGDVINCDVYTQLPNSLYYVQRQDRKPNVDYGIAGALVKVQYPTRGYSTFEYESQEYYATGRGQSQLFLVPEAINYNGESGNVKAGGLRIASIQTRDENDQLVSKKSYSYTSTINFSSGRLMTPMLYLQDTSADNSMFWFEVVTNNGAPSLCLKAFHYQLSIPGSNTAGGKRIGYSKVIETIESTQTNENYKVFYEFENTPAEFLGNPPKVLLKSKLNSKPISRIDTDKNGTVKQLTEYQKSSNSDGFVDAVGYTNLLYDFGAGIQESQGSVPVTKLFLTPLTPYTTPIETVNISQTKTTQYFDSGNLTATSDYEFNTKNQLISEQSINSKGEVVKSVYKRLSDFGNAPCTYDTSGQICMRDYMNSKNIIDLIMEQITYVNDIAVSAMGYKYDVEEGNVILRAIYTYDKSQGNFTGSSNGFDFTIGYELKVTYDKYDGEGNVLQYTIADGLKSSFIWGYDNEYPIVKGDGISHANLLVAYNSASNQGTNYEQVIREHPNTINAFVSTYKFNPLTGLTESKDPAGRSTHYTYDEFRRLIGIKDLNLKLVQELKYKYADILKSGGLTSASVLPFGVVNSNTSREAYIKLTNTGNYGITINDLQLPTNFSSPWDNQIIFIPQGSSFNLPITFNAPSTTGNFGGTLLIKSDDINGDLAITLNASAGVETRDLTINPDCYIIDIEFGYVEVALVNSGNSPLYVANIVSDDNCITNEWQQLVLTPEYEIVPYVIPANSTKLVKVQLECPLNTNANWDARSQLTVRYSENYSDFSKYLSFQVVRYETYCPDPPPTGPAFTVTGDTDADCSTGMAGSIIVNRGAIRVVNNSNQISGPSFGGTTIDLGAINLNPGASIILTPPSYPFTYNFNSSPADCSNGFGTSQIQVYPN</sequence>
<dbReference type="Gene3D" id="2.60.40.10">
    <property type="entry name" value="Immunoglobulins"/>
    <property type="match status" value="1"/>
</dbReference>
<proteinExistence type="predicted"/>
<gene>
    <name evidence="1" type="ORF">GWK10_06155</name>
</gene>
<protein>
    <recommendedName>
        <fullName evidence="3">Choice-of-anchor D domain-containing protein</fullName>
    </recommendedName>
</protein>
<dbReference type="NCBIfam" id="TIGR01643">
    <property type="entry name" value="YD_repeat_2x"/>
    <property type="match status" value="1"/>
</dbReference>
<dbReference type="InterPro" id="IPR013783">
    <property type="entry name" value="Ig-like_fold"/>
</dbReference>
<dbReference type="Pfam" id="PF05593">
    <property type="entry name" value="RHS_repeat"/>
    <property type="match status" value="1"/>
</dbReference>
<comment type="caution">
    <text evidence="1">The sequence shown here is derived from an EMBL/GenBank/DDBJ whole genome shotgun (WGS) entry which is preliminary data.</text>
</comment>
<dbReference type="EMBL" id="JAABOQ010000002">
    <property type="protein sequence ID" value="NER16784.1"/>
    <property type="molecule type" value="Genomic_DNA"/>
</dbReference>
<dbReference type="InterPro" id="IPR031325">
    <property type="entry name" value="RHS_repeat"/>
</dbReference>
<evidence type="ECO:0000313" key="2">
    <source>
        <dbReference type="Proteomes" id="UP000474296"/>
    </source>
</evidence>
<evidence type="ECO:0008006" key="3">
    <source>
        <dbReference type="Google" id="ProtNLM"/>
    </source>
</evidence>